<dbReference type="Gene3D" id="1.20.1290.10">
    <property type="entry name" value="AhpD-like"/>
    <property type="match status" value="1"/>
</dbReference>
<dbReference type="NCBIfam" id="TIGR04029">
    <property type="entry name" value="CMD_Avi_7170"/>
    <property type="match status" value="1"/>
</dbReference>
<gene>
    <name evidence="1" type="ORF">GCM10025875_08130</name>
</gene>
<keyword evidence="2" id="KW-1185">Reference proteome</keyword>
<evidence type="ECO:0000313" key="1">
    <source>
        <dbReference type="EMBL" id="GMA30821.1"/>
    </source>
</evidence>
<dbReference type="AlphaFoldDB" id="A0AA37UPR9"/>
<dbReference type="InterPro" id="IPR029032">
    <property type="entry name" value="AhpD-like"/>
</dbReference>
<accession>A0AA37UPR9</accession>
<reference evidence="1" key="2">
    <citation type="submission" date="2023-02" db="EMBL/GenBank/DDBJ databases">
        <authorList>
            <person name="Sun Q."/>
            <person name="Mori K."/>
        </authorList>
    </citation>
    <scope>NUCLEOTIDE SEQUENCE</scope>
    <source>
        <strain evidence="1">NBRC 112290</strain>
    </source>
</reference>
<dbReference type="RefSeq" id="WP_284249571.1">
    <property type="nucleotide sequence ID" value="NZ_BSUM01000001.1"/>
</dbReference>
<organism evidence="1 2">
    <name type="scientific">Litorihabitans aurantiacus</name>
    <dbReference type="NCBI Taxonomy" id="1930061"/>
    <lineage>
        <taxon>Bacteria</taxon>
        <taxon>Bacillati</taxon>
        <taxon>Actinomycetota</taxon>
        <taxon>Actinomycetes</taxon>
        <taxon>Micrococcales</taxon>
        <taxon>Beutenbergiaceae</taxon>
        <taxon>Litorihabitans</taxon>
    </lineage>
</organism>
<reference evidence="1" key="1">
    <citation type="journal article" date="2014" name="Int. J. Syst. Evol. Microbiol.">
        <title>Complete genome sequence of Corynebacterium casei LMG S-19264T (=DSM 44701T), isolated from a smear-ripened cheese.</title>
        <authorList>
            <consortium name="US DOE Joint Genome Institute (JGI-PGF)"/>
            <person name="Walter F."/>
            <person name="Albersmeier A."/>
            <person name="Kalinowski J."/>
            <person name="Ruckert C."/>
        </authorList>
    </citation>
    <scope>NUCLEOTIDE SEQUENCE</scope>
    <source>
        <strain evidence="1">NBRC 112290</strain>
    </source>
</reference>
<comment type="caution">
    <text evidence="1">The sequence shown here is derived from an EMBL/GenBank/DDBJ whole genome shotgun (WGS) entry which is preliminary data.</text>
</comment>
<dbReference type="InterPro" id="IPR023982">
    <property type="entry name" value="CHP04029_CMD-like"/>
</dbReference>
<evidence type="ECO:0000313" key="2">
    <source>
        <dbReference type="Proteomes" id="UP001157161"/>
    </source>
</evidence>
<dbReference type="Proteomes" id="UP001157161">
    <property type="component" value="Unassembled WGS sequence"/>
</dbReference>
<name>A0AA37UPR9_9MICO</name>
<dbReference type="EMBL" id="BSUM01000001">
    <property type="protein sequence ID" value="GMA30821.1"/>
    <property type="molecule type" value="Genomic_DNA"/>
</dbReference>
<proteinExistence type="predicted"/>
<dbReference type="SUPFAM" id="SSF69118">
    <property type="entry name" value="AhpD-like"/>
    <property type="match status" value="1"/>
</dbReference>
<sequence>MSGASGAAAVDAPGALPALTAPDVLDVVLDVREGDALDVVRRSRPVAREHTQAAFRALFDPRDAGGFSLGERAAVASFVVALHGETPLQAVYDAGLAAEHREVVAALAAAARRPGPYGVFREPGLAAESDPGERWEVPGDAAAQLGPHLAAALTHASLLVLRPRESRPEALAALLDAGWTREAVVTLSQLVAFLTFQVRIVAGLSVLKEAQP</sequence>
<protein>
    <submittedName>
        <fullName evidence="1">CMD domain protein</fullName>
    </submittedName>
</protein>